<feature type="chain" id="PRO_5045407120" description="Trimeric autotransporter adhesin YadA-like head domain-containing protein" evidence="1">
    <location>
        <begin position="27"/>
        <end position="477"/>
    </location>
</feature>
<gene>
    <name evidence="2" type="ORF">OOZ35_07385</name>
</gene>
<proteinExistence type="predicted"/>
<dbReference type="RefSeq" id="WP_270005400.1">
    <property type="nucleotide sequence ID" value="NZ_JAPFGC010000002.1"/>
</dbReference>
<protein>
    <recommendedName>
        <fullName evidence="4">Trimeric autotransporter adhesin YadA-like head domain-containing protein</fullName>
    </recommendedName>
</protein>
<feature type="signal peptide" evidence="1">
    <location>
        <begin position="1"/>
        <end position="26"/>
    </location>
</feature>
<name>A0ABT4RZS5_9FLAO</name>
<accession>A0ABT4RZS5</accession>
<evidence type="ECO:0008006" key="4">
    <source>
        <dbReference type="Google" id="ProtNLM"/>
    </source>
</evidence>
<organism evidence="2 3">
    <name type="scientific">Mesoflavibacter profundi</name>
    <dbReference type="NCBI Taxonomy" id="2708110"/>
    <lineage>
        <taxon>Bacteria</taxon>
        <taxon>Pseudomonadati</taxon>
        <taxon>Bacteroidota</taxon>
        <taxon>Flavobacteriia</taxon>
        <taxon>Flavobacteriales</taxon>
        <taxon>Flavobacteriaceae</taxon>
        <taxon>Mesoflavibacter</taxon>
    </lineage>
</organism>
<evidence type="ECO:0000256" key="1">
    <source>
        <dbReference type="SAM" id="SignalP"/>
    </source>
</evidence>
<evidence type="ECO:0000313" key="2">
    <source>
        <dbReference type="EMBL" id="MDA0177307.1"/>
    </source>
</evidence>
<keyword evidence="3" id="KW-1185">Reference proteome</keyword>
<keyword evidence="1" id="KW-0732">Signal</keyword>
<reference evidence="2" key="1">
    <citation type="submission" date="2022-11" db="EMBL/GenBank/DDBJ databases">
        <title>Refractory cell wall polysaccharides provide important carbon source for microbial heterotrophs in the hadal ocean.</title>
        <authorList>
            <person name="Zhu X."/>
        </authorList>
    </citation>
    <scope>NUCLEOTIDE SEQUENCE</scope>
    <source>
        <strain evidence="2">MTRN7</strain>
    </source>
</reference>
<sequence length="477" mass="49919">MDKNIFNNVKKTFLTLGICFSTVSIAQVGVDTTTPRGALDVSSTTQGIVFPNVALVNINTQTAINPQGGAIPAGTVVYNTATSGTAPNNVAPGLYYWNGSRWVAFAGSPGGLDWSLTGNSGTTAGTNFLGTTDAQDLRLFTNNIERARILSTGTIGVNSVGSAVSQVYVQAAGTNDAVAGRNDDTVANAFWGLNLNTAGTAIIGAANGIGGYYPTTGAGVAGSAVDGYGISGMVGNGAPNNSAHNGHSAGYFSLDSDNNPSTNNASAFAQIAGKDEQVISVINGANRRILYGGYFVGGVSGNQSYSYVGLNYNHNNNANATGGTFYKVVGNGSNSTLIMDKDGEPRVLFSPEAPEILFQDFGTGKLKNGEAKIELDELLVNSIYVDQQHPIKVFIQLEGNCNGVYVTNKSEKGFTVKELSNGKSNVSFSWQIVANRADSKDNNGNITSKHVGLRFPYGPKPLQQTEISSKKIDRLKK</sequence>
<dbReference type="Proteomes" id="UP001149142">
    <property type="component" value="Unassembled WGS sequence"/>
</dbReference>
<evidence type="ECO:0000313" key="3">
    <source>
        <dbReference type="Proteomes" id="UP001149142"/>
    </source>
</evidence>
<comment type="caution">
    <text evidence="2">The sequence shown here is derived from an EMBL/GenBank/DDBJ whole genome shotgun (WGS) entry which is preliminary data.</text>
</comment>
<dbReference type="EMBL" id="JAPFGC010000002">
    <property type="protein sequence ID" value="MDA0177307.1"/>
    <property type="molecule type" value="Genomic_DNA"/>
</dbReference>